<evidence type="ECO:0000256" key="4">
    <source>
        <dbReference type="ARBA" id="ARBA00023128"/>
    </source>
</evidence>
<feature type="domain" description="Band 7" evidence="7">
    <location>
        <begin position="7"/>
        <end position="146"/>
    </location>
</feature>
<sequence>MADKFTEFAGRMGKAPKGTGTGLKLLVAAAAAAYGIKESVYTDLQMVNIGLRVLARPQATMLPDMYRKLGLDFDERVLPSIMNEVLKSVVAQFNASQLITMRQEVSLLIRRQLTDRAKDFFIILDDVSITDLSFGREYTAAIEAKQVAQQEAQRAHYQVEKAIQERQQKIVQAEGEAKAATLISFDVDSY</sequence>
<dbReference type="AlphaFoldDB" id="A0A2B4SKY2"/>
<dbReference type="SUPFAM" id="SSF117892">
    <property type="entry name" value="Band 7/SPFH domain"/>
    <property type="match status" value="1"/>
</dbReference>
<protein>
    <recommendedName>
        <fullName evidence="6">Prohibitin</fullName>
    </recommendedName>
</protein>
<reference evidence="9" key="1">
    <citation type="journal article" date="2017" name="bioRxiv">
        <title>Comparative analysis of the genomes of Stylophora pistillata and Acropora digitifera provides evidence for extensive differences between species of corals.</title>
        <authorList>
            <person name="Voolstra C.R."/>
            <person name="Li Y."/>
            <person name="Liew Y.J."/>
            <person name="Baumgarten S."/>
            <person name="Zoccola D."/>
            <person name="Flot J.-F."/>
            <person name="Tambutte S."/>
            <person name="Allemand D."/>
            <person name="Aranda M."/>
        </authorList>
    </citation>
    <scope>NUCLEOTIDE SEQUENCE [LARGE SCALE GENOMIC DNA]</scope>
</reference>
<keyword evidence="4" id="KW-0496">Mitochondrion</keyword>
<keyword evidence="9" id="KW-1185">Reference proteome</keyword>
<comment type="subcellular location">
    <subcellularLocation>
        <location evidence="1 6">Mitochondrion inner membrane</location>
    </subcellularLocation>
</comment>
<evidence type="ECO:0000313" key="9">
    <source>
        <dbReference type="Proteomes" id="UP000225706"/>
    </source>
</evidence>
<keyword evidence="5" id="KW-0472">Membrane</keyword>
<dbReference type="SMART" id="SM00244">
    <property type="entry name" value="PHB"/>
    <property type="match status" value="1"/>
</dbReference>
<dbReference type="PANTHER" id="PTHR23222">
    <property type="entry name" value="PROHIBITIN"/>
    <property type="match status" value="1"/>
</dbReference>
<organism evidence="8 9">
    <name type="scientific">Stylophora pistillata</name>
    <name type="common">Smooth cauliflower coral</name>
    <dbReference type="NCBI Taxonomy" id="50429"/>
    <lineage>
        <taxon>Eukaryota</taxon>
        <taxon>Metazoa</taxon>
        <taxon>Cnidaria</taxon>
        <taxon>Anthozoa</taxon>
        <taxon>Hexacorallia</taxon>
        <taxon>Scleractinia</taxon>
        <taxon>Astrocoeniina</taxon>
        <taxon>Pocilloporidae</taxon>
        <taxon>Stylophora</taxon>
    </lineage>
</organism>
<dbReference type="PRINTS" id="PR00679">
    <property type="entry name" value="PROHIBITIN"/>
</dbReference>
<comment type="similarity">
    <text evidence="2 6">Belongs to the prohibitin family.</text>
</comment>
<keyword evidence="3 6" id="KW-0999">Mitochondrion inner membrane</keyword>
<dbReference type="CDD" id="cd03401">
    <property type="entry name" value="SPFH_prohibitin"/>
    <property type="match status" value="1"/>
</dbReference>
<evidence type="ECO:0000256" key="2">
    <source>
        <dbReference type="ARBA" id="ARBA00009658"/>
    </source>
</evidence>
<evidence type="ECO:0000256" key="6">
    <source>
        <dbReference type="RuleBase" id="RU366048"/>
    </source>
</evidence>
<evidence type="ECO:0000313" key="8">
    <source>
        <dbReference type="EMBL" id="PFX29152.1"/>
    </source>
</evidence>
<evidence type="ECO:0000259" key="7">
    <source>
        <dbReference type="SMART" id="SM00244"/>
    </source>
</evidence>
<dbReference type="OrthoDB" id="275637at2759"/>
<evidence type="ECO:0000256" key="1">
    <source>
        <dbReference type="ARBA" id="ARBA00004273"/>
    </source>
</evidence>
<name>A0A2B4SKY2_STYPI</name>
<dbReference type="PANTHER" id="PTHR23222:SF1">
    <property type="entry name" value="PROHIBITIN-2"/>
    <property type="match status" value="1"/>
</dbReference>
<dbReference type="EMBL" id="LSMT01000070">
    <property type="protein sequence ID" value="PFX29152.1"/>
    <property type="molecule type" value="Genomic_DNA"/>
</dbReference>
<accession>A0A2B4SKY2</accession>
<dbReference type="STRING" id="50429.A0A2B4SKY2"/>
<gene>
    <name evidence="8" type="primary">Phb2</name>
    <name evidence="8" type="ORF">AWC38_SpisGene6116</name>
</gene>
<dbReference type="Proteomes" id="UP000225706">
    <property type="component" value="Unassembled WGS sequence"/>
</dbReference>
<dbReference type="InterPro" id="IPR001107">
    <property type="entry name" value="Band_7"/>
</dbReference>
<dbReference type="GO" id="GO:0007005">
    <property type="term" value="P:mitochondrion organization"/>
    <property type="evidence" value="ECO:0007669"/>
    <property type="project" value="TreeGrafter"/>
</dbReference>
<dbReference type="Pfam" id="PF01145">
    <property type="entry name" value="Band_7"/>
    <property type="match status" value="1"/>
</dbReference>
<evidence type="ECO:0000256" key="5">
    <source>
        <dbReference type="ARBA" id="ARBA00023136"/>
    </source>
</evidence>
<comment type="caution">
    <text evidence="8">The sequence shown here is derived from an EMBL/GenBank/DDBJ whole genome shotgun (WGS) entry which is preliminary data.</text>
</comment>
<dbReference type="InterPro" id="IPR000163">
    <property type="entry name" value="Prohibitin"/>
</dbReference>
<dbReference type="GO" id="GO:0005743">
    <property type="term" value="C:mitochondrial inner membrane"/>
    <property type="evidence" value="ECO:0007669"/>
    <property type="project" value="UniProtKB-SubCell"/>
</dbReference>
<dbReference type="Gene3D" id="3.30.479.30">
    <property type="entry name" value="Band 7 domain"/>
    <property type="match status" value="1"/>
</dbReference>
<dbReference type="InterPro" id="IPR036013">
    <property type="entry name" value="Band_7/SPFH_dom_sf"/>
</dbReference>
<evidence type="ECO:0000256" key="3">
    <source>
        <dbReference type="ARBA" id="ARBA00022792"/>
    </source>
</evidence>
<proteinExistence type="inferred from homology"/>